<reference evidence="1" key="1">
    <citation type="journal article" date="2019" name="Nat. Med.">
        <title>A library of human gut bacterial isolates paired with longitudinal multiomics data enables mechanistic microbiome research.</title>
        <authorList>
            <person name="Poyet M."/>
            <person name="Groussin M."/>
            <person name="Gibbons S.M."/>
            <person name="Avila-Pacheco J."/>
            <person name="Jiang X."/>
            <person name="Kearney S.M."/>
            <person name="Perrotta A.R."/>
            <person name="Berdy B."/>
            <person name="Zhao S."/>
            <person name="Lieberman T.D."/>
            <person name="Swanson P.K."/>
            <person name="Smith M."/>
            <person name="Roesemann S."/>
            <person name="Alexander J.E."/>
            <person name="Rich S.A."/>
            <person name="Livny J."/>
            <person name="Vlamakis H."/>
            <person name="Clish C."/>
            <person name="Bullock K."/>
            <person name="Deik A."/>
            <person name="Scott J."/>
            <person name="Pierce K.A."/>
            <person name="Xavier R.J."/>
            <person name="Alm E.J."/>
        </authorList>
    </citation>
    <scope>NUCLEOTIDE SEQUENCE</scope>
    <source>
        <strain evidence="1">BIOML-A18</strain>
    </source>
</reference>
<organism evidence="1">
    <name type="scientific">Ligilactobacillus ruminis</name>
    <dbReference type="NCBI Taxonomy" id="1623"/>
    <lineage>
        <taxon>Bacteria</taxon>
        <taxon>Bacillati</taxon>
        <taxon>Bacillota</taxon>
        <taxon>Bacilli</taxon>
        <taxon>Lactobacillales</taxon>
        <taxon>Lactobacillaceae</taxon>
        <taxon>Ligilactobacillus</taxon>
    </lineage>
</organism>
<protein>
    <recommendedName>
        <fullName evidence="2">Bacteriocin-associated integral membrane protein</fullName>
    </recommendedName>
</protein>
<sequence length="697" mass="79271">MNNKILNLLTLILMMFTSFLVIMTGNRQYQTEKVVSQFNLGSEFHPFSLPDQENVSQSRCRKRLEVLNQVSDQTGINYLNRRLFSASPMTGHRLDYSRSIDRVTFAVHTVRRTKLMENFEMKPSLIEHGRTFKIPSFHGYSSNVMPVEDIMNGSNCREGTFFIEASDEKQIDEFISLLKDRLNESEHQSFRSSDFKVNPEFISELSPDDGDNPGQIMVTSLLFMIIFLITLILSSSRELAVHRMNGLSIRSSFLVLLGKGWLVSCITTLAVDFVCRAAFNWNWSVSASMCQITVMISMPAVFMTVAGLLQSPHLAGQVNGRIHGRMMFTAMYAAKGIALAACFFSMIPLAQLVETSCRPTSASGQNDSHAVFYPVQDGNNTIQQLMRDAGNREVIYRKLNSMGALLIDDNALHQPEDVPQEIRFVSVNPNYLKQFPLYDSKGRRIRVSDNDDRIILCIPENRQGFTRGLLRYVRRNARKELGHVPKIKIYHTVPSGNRNFRNFNDGKLMNRDTVFVMTYENSTPISRNIMNGEGENDCLKIPVGKSISKTYSSIEPLLRRHDMDDNYRQLVRISDLKEEDMRMELGDLREDLLLFLAGTLLTLSMSSYTALLFFKAFKREIILKRALGFTSVRACRGLPALLALQYAVMIAFLFRQDMFNSLNIILLIGTAVTELVINMMTIRHLEKKEMGGVLNGE</sequence>
<evidence type="ECO:0000313" key="1">
    <source>
        <dbReference type="EMBL" id="MSA68639.1"/>
    </source>
</evidence>
<gene>
    <name evidence="1" type="ORF">GKC89_05995</name>
</gene>
<comment type="caution">
    <text evidence="1">The sequence shown here is derived from an EMBL/GenBank/DDBJ whole genome shotgun (WGS) entry which is preliminary data.</text>
</comment>
<dbReference type="AlphaFoldDB" id="A0A6A8GX69"/>
<proteinExistence type="predicted"/>
<dbReference type="RefSeq" id="WP_154236949.1">
    <property type="nucleotide sequence ID" value="NZ_WKNS01000014.1"/>
</dbReference>
<accession>A0A6A8GX69</accession>
<name>A0A6A8GX69_9LACO</name>
<dbReference type="EMBL" id="WKOD01000014">
    <property type="protein sequence ID" value="MSA68639.1"/>
    <property type="molecule type" value="Genomic_DNA"/>
</dbReference>
<evidence type="ECO:0008006" key="2">
    <source>
        <dbReference type="Google" id="ProtNLM"/>
    </source>
</evidence>